<accession>A0A437MBZ4</accession>
<dbReference type="EMBL" id="SACN01000001">
    <property type="protein sequence ID" value="RVT95083.1"/>
    <property type="molecule type" value="Genomic_DNA"/>
</dbReference>
<evidence type="ECO:0000313" key="3">
    <source>
        <dbReference type="Proteomes" id="UP000282971"/>
    </source>
</evidence>
<dbReference type="Proteomes" id="UP000282971">
    <property type="component" value="Unassembled WGS sequence"/>
</dbReference>
<dbReference type="CDD" id="cd12807">
    <property type="entry name" value="Esterase_713"/>
    <property type="match status" value="1"/>
</dbReference>
<dbReference type="PANTHER" id="PTHR43194">
    <property type="entry name" value="HYDROLASE ALPHA/BETA FOLD FAMILY"/>
    <property type="match status" value="1"/>
</dbReference>
<evidence type="ECO:0000256" key="1">
    <source>
        <dbReference type="SAM" id="SignalP"/>
    </source>
</evidence>
<organism evidence="2 3">
    <name type="scientific">Sphingomonas crocodyli</name>
    <dbReference type="NCBI Taxonomy" id="1979270"/>
    <lineage>
        <taxon>Bacteria</taxon>
        <taxon>Pseudomonadati</taxon>
        <taxon>Pseudomonadota</taxon>
        <taxon>Alphaproteobacteria</taxon>
        <taxon>Sphingomonadales</taxon>
        <taxon>Sphingomonadaceae</taxon>
        <taxon>Sphingomonas</taxon>
    </lineage>
</organism>
<proteinExistence type="predicted"/>
<feature type="chain" id="PRO_5019188098" description="Esterase" evidence="1">
    <location>
        <begin position="21"/>
        <end position="356"/>
    </location>
</feature>
<dbReference type="Gene3D" id="3.40.50.1820">
    <property type="entry name" value="alpha/beta hydrolase"/>
    <property type="match status" value="1"/>
</dbReference>
<comment type="caution">
    <text evidence="2">The sequence shown here is derived from an EMBL/GenBank/DDBJ whole genome shotgun (WGS) entry which is preliminary data.</text>
</comment>
<keyword evidence="1" id="KW-0732">Signal</keyword>
<dbReference type="AlphaFoldDB" id="A0A437MBZ4"/>
<dbReference type="InterPro" id="IPR029058">
    <property type="entry name" value="AB_hydrolase_fold"/>
</dbReference>
<feature type="signal peptide" evidence="1">
    <location>
        <begin position="1"/>
        <end position="20"/>
    </location>
</feature>
<dbReference type="InterPro" id="IPR050228">
    <property type="entry name" value="Carboxylesterase_BioH"/>
</dbReference>
<evidence type="ECO:0000313" key="2">
    <source>
        <dbReference type="EMBL" id="RVT95083.1"/>
    </source>
</evidence>
<keyword evidence="3" id="KW-1185">Reference proteome</keyword>
<gene>
    <name evidence="2" type="ORF">EOD43_06405</name>
</gene>
<evidence type="ECO:0008006" key="4">
    <source>
        <dbReference type="Google" id="ProtNLM"/>
    </source>
</evidence>
<protein>
    <recommendedName>
        <fullName evidence="4">Esterase</fullName>
    </recommendedName>
</protein>
<reference evidence="2 3" key="1">
    <citation type="submission" date="2019-01" db="EMBL/GenBank/DDBJ databases">
        <authorList>
            <person name="Chen W.-M."/>
        </authorList>
    </citation>
    <scope>NUCLEOTIDE SEQUENCE [LARGE SCALE GENOMIC DNA]</scope>
    <source>
        <strain evidence="2 3">CCP-7</strain>
    </source>
</reference>
<dbReference type="SUPFAM" id="SSF53474">
    <property type="entry name" value="alpha/beta-Hydrolases"/>
    <property type="match status" value="1"/>
</dbReference>
<sequence length="356" mass="38533">MVPVCKVASAGLLTGALMMAAPLSAQKLEEISRPKGPLSLESTGSFFVGGHAAKQNATEIGLYGDGEITVDQMYVQYLIPQKRSGLPVVMVHGGTLTGKSYETTPDGRMGWYEYFARRGFPSYVVDQVGRARSGFNQAPFNAARAGAANPQSQPNLRRVANDVAWVRFRFGPKAGEAFSDSQFPVAAASEFAKQAVPDLGQSFPAYDPNFSALAALAQQLKGAVLMGHSQAGRYPFEAALLAPSGIRALVAIEPPGCKAAEYSDDQITKLARLPILVVYGDHLETPQSQGVSWLPFFQDCEKFVARVNAAKGNAKMLHTSELGIRGNSHMIMQDRNNLQIADLIIKWIREMTRPAR</sequence>
<dbReference type="PANTHER" id="PTHR43194:SF5">
    <property type="entry name" value="PIMELOYL-[ACYL-CARRIER PROTEIN] METHYL ESTER ESTERASE"/>
    <property type="match status" value="1"/>
</dbReference>
<dbReference type="OrthoDB" id="7820973at2"/>
<name>A0A437MBZ4_9SPHN</name>